<gene>
    <name evidence="4" type="ORF">CFN78_09410</name>
</gene>
<dbReference type="PANTHER" id="PTHR21047">
    <property type="entry name" value="DTDP-6-DEOXY-D-GLUCOSE-3,5 EPIMERASE"/>
    <property type="match status" value="1"/>
</dbReference>
<evidence type="ECO:0000313" key="4">
    <source>
        <dbReference type="EMBL" id="OZM73718.1"/>
    </source>
</evidence>
<dbReference type="Pfam" id="PF00908">
    <property type="entry name" value="dTDP_sugar_isom"/>
    <property type="match status" value="1"/>
</dbReference>
<dbReference type="CDD" id="cd00438">
    <property type="entry name" value="cupin_RmlC"/>
    <property type="match status" value="1"/>
</dbReference>
<evidence type="ECO:0000256" key="2">
    <source>
        <dbReference type="PIRSR" id="PIRSR600888-1"/>
    </source>
</evidence>
<feature type="active site" description="Proton donor" evidence="2">
    <location>
        <position position="132"/>
    </location>
</feature>
<dbReference type="OrthoDB" id="9800680at2"/>
<dbReference type="InterPro" id="IPR011051">
    <property type="entry name" value="RmlC_Cupin_sf"/>
</dbReference>
<sequence length="200" mass="21630">MHVRELAVRDVYEFSPRLFRDTRGFFGAPFQEEVFVKTVGHPLRLGQINHSVSRLGTIRGVHFADTPPGQAKYVYCPVGALLDVVVDLRVGSPTFGTWDATRLDAEACAAVYVPEGVGHAFVALEDDTVLAYLCSTPYNPGAEHAIAPLDPELGLPWPADLEPVLSEKDRSAPALAEASAAGLLPDYAACVRHYESLRGA</sequence>
<name>A0A263D6R0_9PSEU</name>
<evidence type="ECO:0000256" key="3">
    <source>
        <dbReference type="PIRSR" id="PIRSR600888-3"/>
    </source>
</evidence>
<dbReference type="InParanoid" id="A0A263D6R0"/>
<dbReference type="Gene3D" id="2.60.120.10">
    <property type="entry name" value="Jelly Rolls"/>
    <property type="match status" value="1"/>
</dbReference>
<dbReference type="PANTHER" id="PTHR21047:SF2">
    <property type="entry name" value="THYMIDINE DIPHOSPHO-4-KETO-RHAMNOSE 3,5-EPIMERASE"/>
    <property type="match status" value="1"/>
</dbReference>
<dbReference type="GO" id="GO:0005829">
    <property type="term" value="C:cytosol"/>
    <property type="evidence" value="ECO:0007669"/>
    <property type="project" value="TreeGrafter"/>
</dbReference>
<feature type="active site" description="Proton acceptor" evidence="2">
    <location>
        <position position="62"/>
    </location>
</feature>
<dbReference type="AlphaFoldDB" id="A0A263D6R0"/>
<organism evidence="4 5">
    <name type="scientific">Amycolatopsis antarctica</name>
    <dbReference type="NCBI Taxonomy" id="1854586"/>
    <lineage>
        <taxon>Bacteria</taxon>
        <taxon>Bacillati</taxon>
        <taxon>Actinomycetota</taxon>
        <taxon>Actinomycetes</taxon>
        <taxon>Pseudonocardiales</taxon>
        <taxon>Pseudonocardiaceae</taxon>
        <taxon>Amycolatopsis</taxon>
    </lineage>
</organism>
<dbReference type="GO" id="GO:0019305">
    <property type="term" value="P:dTDP-rhamnose biosynthetic process"/>
    <property type="evidence" value="ECO:0007669"/>
    <property type="project" value="TreeGrafter"/>
</dbReference>
<feature type="site" description="Participates in a stacking interaction with the thymidine ring of dTDP-4-oxo-6-deoxyglucose" evidence="3">
    <location>
        <position position="138"/>
    </location>
</feature>
<accession>A0A263D6R0</accession>
<comment type="caution">
    <text evidence="4">The sequence shown here is derived from an EMBL/GenBank/DDBJ whole genome shotgun (WGS) entry which is preliminary data.</text>
</comment>
<dbReference type="InterPro" id="IPR000888">
    <property type="entry name" value="RmlC-like"/>
</dbReference>
<evidence type="ECO:0000256" key="1">
    <source>
        <dbReference type="ARBA" id="ARBA00010154"/>
    </source>
</evidence>
<dbReference type="Proteomes" id="UP000242444">
    <property type="component" value="Unassembled WGS sequence"/>
</dbReference>
<reference evidence="4 5" key="1">
    <citation type="submission" date="2017-07" db="EMBL/GenBank/DDBJ databases">
        <title>Amycolatopsis antarcticus sp. nov., isolated from the surface of an Antarcticus brown macroalga.</title>
        <authorList>
            <person name="Wang J."/>
            <person name="Leiva S."/>
            <person name="Huang J."/>
            <person name="Huang Y."/>
        </authorList>
    </citation>
    <scope>NUCLEOTIDE SEQUENCE [LARGE SCALE GENOMIC DNA]</scope>
    <source>
        <strain evidence="4 5">AU-G6</strain>
    </source>
</reference>
<comment type="similarity">
    <text evidence="1">Belongs to the dTDP-4-dehydrorhamnose 3,5-epimerase family.</text>
</comment>
<proteinExistence type="inferred from homology"/>
<dbReference type="FunCoup" id="A0A263D6R0">
    <property type="interactions" value="30"/>
</dbReference>
<dbReference type="GO" id="GO:0000271">
    <property type="term" value="P:polysaccharide biosynthetic process"/>
    <property type="evidence" value="ECO:0007669"/>
    <property type="project" value="TreeGrafter"/>
</dbReference>
<dbReference type="GO" id="GO:0008830">
    <property type="term" value="F:dTDP-4-dehydrorhamnose 3,5-epimerase activity"/>
    <property type="evidence" value="ECO:0007669"/>
    <property type="project" value="InterPro"/>
</dbReference>
<dbReference type="EMBL" id="NKYE01000004">
    <property type="protein sequence ID" value="OZM73718.1"/>
    <property type="molecule type" value="Genomic_DNA"/>
</dbReference>
<dbReference type="SUPFAM" id="SSF51182">
    <property type="entry name" value="RmlC-like cupins"/>
    <property type="match status" value="1"/>
</dbReference>
<dbReference type="RefSeq" id="WP_094862235.1">
    <property type="nucleotide sequence ID" value="NZ_NKYE01000004.1"/>
</dbReference>
<dbReference type="InterPro" id="IPR014710">
    <property type="entry name" value="RmlC-like_jellyroll"/>
</dbReference>
<keyword evidence="5" id="KW-1185">Reference proteome</keyword>
<evidence type="ECO:0000313" key="5">
    <source>
        <dbReference type="Proteomes" id="UP000242444"/>
    </source>
</evidence>
<protein>
    <submittedName>
        <fullName evidence="4">dTDP-4-dehydrorhamnose 3,5-epimerase</fullName>
    </submittedName>
</protein>